<dbReference type="InterPro" id="IPR000700">
    <property type="entry name" value="PAS-assoc_C"/>
</dbReference>
<dbReference type="InterPro" id="IPR004358">
    <property type="entry name" value="Sig_transdc_His_kin-like_C"/>
</dbReference>
<evidence type="ECO:0000259" key="8">
    <source>
        <dbReference type="PROSITE" id="PS50112"/>
    </source>
</evidence>
<feature type="coiled-coil region" evidence="6">
    <location>
        <begin position="6"/>
        <end position="65"/>
    </location>
</feature>
<keyword evidence="5" id="KW-0418">Kinase</keyword>
<evidence type="ECO:0000259" key="9">
    <source>
        <dbReference type="PROSITE" id="PS50113"/>
    </source>
</evidence>
<reference evidence="10" key="1">
    <citation type="submission" date="2022-03" db="EMBL/GenBank/DDBJ databases">
        <title>Description of Abyssus ytuae gen. nov., sp. nov., a novel member of the family Flavobacteriaceae isolated from the sediment of Mariana Trench.</title>
        <authorList>
            <person name="Zhang J."/>
            <person name="Xu X."/>
        </authorList>
    </citation>
    <scope>NUCLEOTIDE SEQUENCE</scope>
    <source>
        <strain evidence="10">MT3330</strain>
    </source>
</reference>
<keyword evidence="4" id="KW-0808">Transferase</keyword>
<dbReference type="InterPro" id="IPR000014">
    <property type="entry name" value="PAS"/>
</dbReference>
<evidence type="ECO:0000256" key="5">
    <source>
        <dbReference type="ARBA" id="ARBA00022777"/>
    </source>
</evidence>
<organism evidence="10 11">
    <name type="scientific">Abyssalbus ytuae</name>
    <dbReference type="NCBI Taxonomy" id="2926907"/>
    <lineage>
        <taxon>Bacteria</taxon>
        <taxon>Pseudomonadati</taxon>
        <taxon>Bacteroidota</taxon>
        <taxon>Flavobacteriia</taxon>
        <taxon>Flavobacteriales</taxon>
        <taxon>Flavobacteriaceae</taxon>
        <taxon>Abyssalbus</taxon>
    </lineage>
</organism>
<dbReference type="InterPro" id="IPR036890">
    <property type="entry name" value="HATPase_C_sf"/>
</dbReference>
<dbReference type="EC" id="2.7.13.3" evidence="2"/>
<dbReference type="SMART" id="SM00091">
    <property type="entry name" value="PAS"/>
    <property type="match status" value="4"/>
</dbReference>
<dbReference type="GO" id="GO:0000155">
    <property type="term" value="F:phosphorelay sensor kinase activity"/>
    <property type="evidence" value="ECO:0007669"/>
    <property type="project" value="InterPro"/>
</dbReference>
<dbReference type="Pfam" id="PF13426">
    <property type="entry name" value="PAS_9"/>
    <property type="match status" value="1"/>
</dbReference>
<dbReference type="InterPro" id="IPR035965">
    <property type="entry name" value="PAS-like_dom_sf"/>
</dbReference>
<dbReference type="GO" id="GO:0006355">
    <property type="term" value="P:regulation of DNA-templated transcription"/>
    <property type="evidence" value="ECO:0007669"/>
    <property type="project" value="InterPro"/>
</dbReference>
<dbReference type="InterPro" id="IPR003661">
    <property type="entry name" value="HisK_dim/P_dom"/>
</dbReference>
<dbReference type="PANTHER" id="PTHR43304:SF1">
    <property type="entry name" value="PAC DOMAIN-CONTAINING PROTEIN"/>
    <property type="match status" value="1"/>
</dbReference>
<feature type="coiled-coil region" evidence="6">
    <location>
        <begin position="553"/>
        <end position="580"/>
    </location>
</feature>
<accession>A0A9E7D399</accession>
<feature type="domain" description="PAS" evidence="8">
    <location>
        <begin position="180"/>
        <end position="251"/>
    </location>
</feature>
<dbReference type="SMART" id="SM00086">
    <property type="entry name" value="PAC"/>
    <property type="match status" value="3"/>
</dbReference>
<dbReference type="Pfam" id="PF02518">
    <property type="entry name" value="HATPase_c"/>
    <property type="match status" value="1"/>
</dbReference>
<dbReference type="PANTHER" id="PTHR43304">
    <property type="entry name" value="PHYTOCHROME-LIKE PROTEIN CPH1"/>
    <property type="match status" value="1"/>
</dbReference>
<dbReference type="InterPro" id="IPR013767">
    <property type="entry name" value="PAS_fold"/>
</dbReference>
<evidence type="ECO:0000313" key="11">
    <source>
        <dbReference type="Proteomes" id="UP000831290"/>
    </source>
</evidence>
<evidence type="ECO:0000256" key="4">
    <source>
        <dbReference type="ARBA" id="ARBA00022679"/>
    </source>
</evidence>
<dbReference type="InterPro" id="IPR036097">
    <property type="entry name" value="HisK_dim/P_sf"/>
</dbReference>
<evidence type="ECO:0000256" key="6">
    <source>
        <dbReference type="SAM" id="Coils"/>
    </source>
</evidence>
<feature type="domain" description="PAS" evidence="8">
    <location>
        <begin position="437"/>
        <end position="508"/>
    </location>
</feature>
<keyword evidence="6" id="KW-0175">Coiled coil</keyword>
<dbReference type="PROSITE" id="PS50112">
    <property type="entry name" value="PAS"/>
    <property type="match status" value="3"/>
</dbReference>
<evidence type="ECO:0000256" key="1">
    <source>
        <dbReference type="ARBA" id="ARBA00000085"/>
    </source>
</evidence>
<feature type="domain" description="PAS" evidence="8">
    <location>
        <begin position="55"/>
        <end position="124"/>
    </location>
</feature>
<dbReference type="Proteomes" id="UP000831290">
    <property type="component" value="Chromosome"/>
</dbReference>
<dbReference type="AlphaFoldDB" id="A0A9E7D399"/>
<dbReference type="SUPFAM" id="SSF47384">
    <property type="entry name" value="Homodimeric domain of signal transducing histidine kinase"/>
    <property type="match status" value="1"/>
</dbReference>
<dbReference type="CDD" id="cd00082">
    <property type="entry name" value="HisKA"/>
    <property type="match status" value="1"/>
</dbReference>
<dbReference type="Pfam" id="PF08447">
    <property type="entry name" value="PAS_3"/>
    <property type="match status" value="1"/>
</dbReference>
<dbReference type="PRINTS" id="PR00344">
    <property type="entry name" value="BCTRLSENSOR"/>
</dbReference>
<dbReference type="InterPro" id="IPR003594">
    <property type="entry name" value="HATPase_dom"/>
</dbReference>
<dbReference type="Gene3D" id="3.30.565.10">
    <property type="entry name" value="Histidine kinase-like ATPase, C-terminal domain"/>
    <property type="match status" value="1"/>
</dbReference>
<dbReference type="SMART" id="SM00388">
    <property type="entry name" value="HisKA"/>
    <property type="match status" value="1"/>
</dbReference>
<dbReference type="Gene3D" id="3.30.450.20">
    <property type="entry name" value="PAS domain"/>
    <property type="match status" value="4"/>
</dbReference>
<sequence>MKNKSVEILERALAREREARKLAEKILEEKSLELFEVTNKLKDTNEELKELIRQKTSELKGVFENIIDAYVVIDLNGNVLKMNDAATVMFGYENQESAINLLDLLHEEDYEYTIQAFKKLLEEGSFTKYKSRILTKKNELKILEVNCSVIYNDSGKPVAAQGIARDVTKEIALNELLEEQKDQLNIIIDNSPIGISLSKQNSRGLLLANKSLCKMLGYTEKEFQNMQVQDITHPDDVEISRLNLEKLFKGEVDNFLLEKRYIKKNGDVLWAKTTVTAVRNSKQEIKFQVATIEDITNERLAKEQLIESENRLSSLILNLDSGVLLEDENRKIILTNKKFCELFSIPAAPAVLKGQDCSDSAEQAKNLFEDPEKFVSRIKELIEEKKVVLGDELKMEDGKILERDYIPIFLNNKYKGHLWTYKDVTLRRKYRKSLEAQKQKYSSIIANMHLGLIEVDNEDQVLLANQSFLKMTGYTEEELVGKKLKNILLDEDTRKIIKNKINERKQGKSDSYELEIRDKYGKKQYWLVSGAPNFGISGKITGTIGIILDITNIKNLEIQKENLLKRLKQSNEELQEYAHIVSHDLKSPLRSISALTSWLKEDYGSVLEGDGVKNINLIEATLEKMDRLISDILSYSSINKDQSVVEDVNVGEVVNHIKSLIFIPPHVEVIVDEKLPVIRADKTRIQQLFQNLISNAVNYIDKEKGKVEIKHAEEKDGYIFSIQDNGVGIPKEYHQKIFNIFQSIGNHKDSTGIGLSIVKKIVDMYDGKIWLESKQGTGTTFFIKFKK</sequence>
<keyword evidence="3" id="KW-0597">Phosphoprotein</keyword>
<evidence type="ECO:0000259" key="7">
    <source>
        <dbReference type="PROSITE" id="PS50109"/>
    </source>
</evidence>
<feature type="domain" description="Histidine kinase" evidence="7">
    <location>
        <begin position="580"/>
        <end position="787"/>
    </location>
</feature>
<protein>
    <recommendedName>
        <fullName evidence="2">histidine kinase</fullName>
        <ecNumber evidence="2">2.7.13.3</ecNumber>
    </recommendedName>
</protein>
<dbReference type="InterPro" id="IPR013655">
    <property type="entry name" value="PAS_fold_3"/>
</dbReference>
<comment type="catalytic activity">
    <reaction evidence="1">
        <text>ATP + protein L-histidine = ADP + protein N-phospho-L-histidine.</text>
        <dbReference type="EC" id="2.7.13.3"/>
    </reaction>
</comment>
<evidence type="ECO:0000256" key="2">
    <source>
        <dbReference type="ARBA" id="ARBA00012438"/>
    </source>
</evidence>
<feature type="domain" description="PAC" evidence="9">
    <location>
        <begin position="255"/>
        <end position="307"/>
    </location>
</feature>
<dbReference type="EMBL" id="CP094358">
    <property type="protein sequence ID" value="UOB19073.1"/>
    <property type="molecule type" value="Genomic_DNA"/>
</dbReference>
<name>A0A9E7D399_9FLAO</name>
<keyword evidence="11" id="KW-1185">Reference proteome</keyword>
<dbReference type="Gene3D" id="1.10.287.130">
    <property type="match status" value="1"/>
</dbReference>
<dbReference type="InterPro" id="IPR052162">
    <property type="entry name" value="Sensor_kinase/Photoreceptor"/>
</dbReference>
<dbReference type="CDD" id="cd00130">
    <property type="entry name" value="PAS"/>
    <property type="match status" value="3"/>
</dbReference>
<feature type="domain" description="PAC" evidence="9">
    <location>
        <begin position="127"/>
        <end position="179"/>
    </location>
</feature>
<dbReference type="PROSITE" id="PS50109">
    <property type="entry name" value="HIS_KIN"/>
    <property type="match status" value="1"/>
</dbReference>
<dbReference type="InterPro" id="IPR005467">
    <property type="entry name" value="His_kinase_dom"/>
</dbReference>
<evidence type="ECO:0000256" key="3">
    <source>
        <dbReference type="ARBA" id="ARBA00022553"/>
    </source>
</evidence>
<evidence type="ECO:0000313" key="10">
    <source>
        <dbReference type="EMBL" id="UOB19073.1"/>
    </source>
</evidence>
<feature type="domain" description="PAC" evidence="9">
    <location>
        <begin position="510"/>
        <end position="562"/>
    </location>
</feature>
<dbReference type="PROSITE" id="PS50113">
    <property type="entry name" value="PAC"/>
    <property type="match status" value="3"/>
</dbReference>
<dbReference type="Pfam" id="PF13188">
    <property type="entry name" value="PAS_8"/>
    <property type="match status" value="1"/>
</dbReference>
<dbReference type="Pfam" id="PF00989">
    <property type="entry name" value="PAS"/>
    <property type="match status" value="1"/>
</dbReference>
<dbReference type="KEGG" id="fbm:MQE35_07185"/>
<dbReference type="InterPro" id="IPR001610">
    <property type="entry name" value="PAC"/>
</dbReference>
<dbReference type="SUPFAM" id="SSF55874">
    <property type="entry name" value="ATPase domain of HSP90 chaperone/DNA topoisomerase II/histidine kinase"/>
    <property type="match status" value="1"/>
</dbReference>
<dbReference type="SUPFAM" id="SSF55785">
    <property type="entry name" value="PYP-like sensor domain (PAS domain)"/>
    <property type="match status" value="4"/>
</dbReference>
<dbReference type="NCBIfam" id="TIGR00229">
    <property type="entry name" value="sensory_box"/>
    <property type="match status" value="3"/>
</dbReference>
<gene>
    <name evidence="10" type="ORF">MQE35_07185</name>
</gene>
<dbReference type="SMART" id="SM00387">
    <property type="entry name" value="HATPase_c"/>
    <property type="match status" value="1"/>
</dbReference>
<dbReference type="Pfam" id="PF00512">
    <property type="entry name" value="HisKA"/>
    <property type="match status" value="1"/>
</dbReference>
<proteinExistence type="predicted"/>
<dbReference type="RefSeq" id="WP_255845690.1">
    <property type="nucleotide sequence ID" value="NZ_CP094358.1"/>
</dbReference>